<comment type="caution">
    <text evidence="1">The sequence shown here is derived from an EMBL/GenBank/DDBJ whole genome shotgun (WGS) entry which is preliminary data.</text>
</comment>
<protein>
    <submittedName>
        <fullName evidence="1">Uncharacterized protein</fullName>
    </submittedName>
</protein>
<organism evidence="1">
    <name type="scientific">termite gut metagenome</name>
    <dbReference type="NCBI Taxonomy" id="433724"/>
    <lineage>
        <taxon>unclassified sequences</taxon>
        <taxon>metagenomes</taxon>
        <taxon>organismal metagenomes</taxon>
    </lineage>
</organism>
<name>A0A5J4QP57_9ZZZZ</name>
<dbReference type="AlphaFoldDB" id="A0A5J4QP57"/>
<sequence>MDEYKINPPYKAEIVDLRREHAIAGEWGKANKDFKNCFGIPIRAFHDGITTMAFKKVSIDPFRFDDYLHDLYGNYEQEGKTLEDIILEKYGEQALKLIKELI</sequence>
<proteinExistence type="predicted"/>
<dbReference type="EMBL" id="SNRY01002884">
    <property type="protein sequence ID" value="KAA6323095.1"/>
    <property type="molecule type" value="Genomic_DNA"/>
</dbReference>
<gene>
    <name evidence="1" type="ORF">EZS27_027427</name>
</gene>
<accession>A0A5J4QP57</accession>
<reference evidence="1" key="1">
    <citation type="submission" date="2019-03" db="EMBL/GenBank/DDBJ databases">
        <title>Single cell metagenomics reveals metabolic interactions within the superorganism composed of flagellate Streblomastix strix and complex community of Bacteroidetes bacteria on its surface.</title>
        <authorList>
            <person name="Treitli S.C."/>
            <person name="Kolisko M."/>
            <person name="Husnik F."/>
            <person name="Keeling P."/>
            <person name="Hampl V."/>
        </authorList>
    </citation>
    <scope>NUCLEOTIDE SEQUENCE</scope>
    <source>
        <strain evidence="1">STM</strain>
    </source>
</reference>
<evidence type="ECO:0000313" key="1">
    <source>
        <dbReference type="EMBL" id="KAA6323095.1"/>
    </source>
</evidence>